<evidence type="ECO:0000313" key="4">
    <source>
        <dbReference type="EMBL" id="TVO56085.1"/>
    </source>
</evidence>
<dbReference type="OrthoDB" id="9808281at2"/>
<accession>A0A557QT38</accession>
<dbReference type="GO" id="GO:0019878">
    <property type="term" value="P:lysine biosynthetic process via aminoadipic acid"/>
    <property type="evidence" value="ECO:0007669"/>
    <property type="project" value="TreeGrafter"/>
</dbReference>
<reference evidence="4 5" key="1">
    <citation type="submission" date="2019-07" db="EMBL/GenBank/DDBJ databases">
        <title>The pathways for chlorine oxyanion respiration interact through the shared metabolite chlorate.</title>
        <authorList>
            <person name="Barnum T.P."/>
            <person name="Cheng Y."/>
            <person name="Hill K.A."/>
            <person name="Lucas L.N."/>
            <person name="Carlson H.K."/>
            <person name="Coates J.D."/>
        </authorList>
    </citation>
    <scope>NUCLEOTIDE SEQUENCE [LARGE SCALE GENOMIC DNA]</scope>
    <source>
        <strain evidence="4 5">SFB-3</strain>
    </source>
</reference>
<sequence length="237" mass="26286">MTDRLRIFICTTDALSDRVDLLAPDELQRARAMTSSRRRRQFCAGRALLRLALSQDGTRAPAAWRIRLLGDRPQLDAPDAPQFSLSHSGDHAGCAISHTLRCGFDLQAHAPRSRHDLANAFFSDDDTRWLAEQSDFSAAFHQLWVLKESWAKATGAPLLTALAHTRWQARHTASIAATPWDAGTTALTDTLTTGWTAEGAVTTIELNEWQDGGFVSRPSHWTRWALRNAPDAARCDT</sequence>
<dbReference type="GO" id="GO:0005829">
    <property type="term" value="C:cytosol"/>
    <property type="evidence" value="ECO:0007669"/>
    <property type="project" value="TreeGrafter"/>
</dbReference>
<dbReference type="PANTHER" id="PTHR12215:SF10">
    <property type="entry name" value="L-AMINOADIPATE-SEMIALDEHYDE DEHYDROGENASE-PHOSPHOPANTETHEINYL TRANSFERASE"/>
    <property type="match status" value="1"/>
</dbReference>
<dbReference type="Proteomes" id="UP000319502">
    <property type="component" value="Unassembled WGS sequence"/>
</dbReference>
<feature type="domain" description="4'-phosphopantetheinyl transferase" evidence="3">
    <location>
        <begin position="102"/>
        <end position="178"/>
    </location>
</feature>
<comment type="similarity">
    <text evidence="1">Belongs to the P-Pant transferase superfamily. Gsp/Sfp/HetI/AcpT family.</text>
</comment>
<evidence type="ECO:0000256" key="1">
    <source>
        <dbReference type="ARBA" id="ARBA00010990"/>
    </source>
</evidence>
<evidence type="ECO:0000256" key="2">
    <source>
        <dbReference type="ARBA" id="ARBA00022679"/>
    </source>
</evidence>
<name>A0A557QT38_9RHOO</name>
<gene>
    <name evidence="4" type="ORF">FHP91_11625</name>
</gene>
<dbReference type="InterPro" id="IPR050559">
    <property type="entry name" value="P-Pant_transferase_sf"/>
</dbReference>
<organism evidence="4 5">
    <name type="scientific">Denitromonas halophila</name>
    <dbReference type="NCBI Taxonomy" id="1629404"/>
    <lineage>
        <taxon>Bacteria</taxon>
        <taxon>Pseudomonadati</taxon>
        <taxon>Pseudomonadota</taxon>
        <taxon>Betaproteobacteria</taxon>
        <taxon>Rhodocyclales</taxon>
        <taxon>Zoogloeaceae</taxon>
        <taxon>Denitromonas</taxon>
    </lineage>
</organism>
<dbReference type="Pfam" id="PF01648">
    <property type="entry name" value="ACPS"/>
    <property type="match status" value="1"/>
</dbReference>
<evidence type="ECO:0000313" key="5">
    <source>
        <dbReference type="Proteomes" id="UP000319502"/>
    </source>
</evidence>
<dbReference type="SUPFAM" id="SSF56214">
    <property type="entry name" value="4'-phosphopantetheinyl transferase"/>
    <property type="match status" value="2"/>
</dbReference>
<dbReference type="AlphaFoldDB" id="A0A557QT38"/>
<evidence type="ECO:0000259" key="3">
    <source>
        <dbReference type="Pfam" id="PF01648"/>
    </source>
</evidence>
<dbReference type="PANTHER" id="PTHR12215">
    <property type="entry name" value="PHOSPHOPANTETHEINE TRANSFERASE"/>
    <property type="match status" value="1"/>
</dbReference>
<keyword evidence="5" id="KW-1185">Reference proteome</keyword>
<dbReference type="GO" id="GO:0000287">
    <property type="term" value="F:magnesium ion binding"/>
    <property type="evidence" value="ECO:0007669"/>
    <property type="project" value="InterPro"/>
</dbReference>
<dbReference type="EMBL" id="VMNK01000009">
    <property type="protein sequence ID" value="TVO56085.1"/>
    <property type="molecule type" value="Genomic_DNA"/>
</dbReference>
<dbReference type="Gene3D" id="3.90.470.20">
    <property type="entry name" value="4'-phosphopantetheinyl transferase domain"/>
    <property type="match status" value="2"/>
</dbReference>
<protein>
    <submittedName>
        <fullName evidence="4">4'-phosphopantetheinyl transferase superfamily protein</fullName>
    </submittedName>
</protein>
<dbReference type="InterPro" id="IPR037143">
    <property type="entry name" value="4-PPantetheinyl_Trfase_dom_sf"/>
</dbReference>
<dbReference type="GO" id="GO:0008897">
    <property type="term" value="F:holo-[acyl-carrier-protein] synthase activity"/>
    <property type="evidence" value="ECO:0007669"/>
    <property type="project" value="InterPro"/>
</dbReference>
<proteinExistence type="inferred from homology"/>
<comment type="caution">
    <text evidence="4">The sequence shown here is derived from an EMBL/GenBank/DDBJ whole genome shotgun (WGS) entry which is preliminary data.</text>
</comment>
<dbReference type="InterPro" id="IPR008278">
    <property type="entry name" value="4-PPantetheinyl_Trfase_dom"/>
</dbReference>
<dbReference type="RefSeq" id="WP_144309763.1">
    <property type="nucleotide sequence ID" value="NZ_VMNK01000009.1"/>
</dbReference>
<keyword evidence="2 4" id="KW-0808">Transferase</keyword>